<feature type="region of interest" description="Disordered" evidence="1">
    <location>
        <begin position="81"/>
        <end position="105"/>
    </location>
</feature>
<accession>A0A7S8FAZ3</accession>
<dbReference type="Proteomes" id="UP000593737">
    <property type="component" value="Chromosome"/>
</dbReference>
<organism evidence="2 3">
    <name type="scientific">Candidatus Nitrospira kreftii</name>
    <dbReference type="NCBI Taxonomy" id="2652173"/>
    <lineage>
        <taxon>Bacteria</taxon>
        <taxon>Pseudomonadati</taxon>
        <taxon>Nitrospirota</taxon>
        <taxon>Nitrospiria</taxon>
        <taxon>Nitrospirales</taxon>
        <taxon>Nitrospiraceae</taxon>
        <taxon>Nitrospira</taxon>
    </lineage>
</organism>
<dbReference type="AlphaFoldDB" id="A0A7S8FAZ3"/>
<protein>
    <submittedName>
        <fullName evidence="2">Uncharacterized protein</fullName>
    </submittedName>
</protein>
<dbReference type="EMBL" id="CP047423">
    <property type="protein sequence ID" value="QPD02451.1"/>
    <property type="molecule type" value="Genomic_DNA"/>
</dbReference>
<reference evidence="2 3" key="1">
    <citation type="journal article" date="2020" name="ISME J.">
        <title>Enrichment and physiological characterization of a novel comammox Nitrospira indicates ammonium inhibition of complete nitrification.</title>
        <authorList>
            <person name="Sakoula D."/>
            <person name="Koch H."/>
            <person name="Frank J."/>
            <person name="Jetten M.S.M."/>
            <person name="van Kessel M.A.H.J."/>
            <person name="Lucker S."/>
        </authorList>
    </citation>
    <scope>NUCLEOTIDE SEQUENCE [LARGE SCALE GENOMIC DNA]</scope>
    <source>
        <strain evidence="2">Comreactor17</strain>
    </source>
</reference>
<evidence type="ECO:0000313" key="2">
    <source>
        <dbReference type="EMBL" id="QPD02451.1"/>
    </source>
</evidence>
<evidence type="ECO:0000313" key="3">
    <source>
        <dbReference type="Proteomes" id="UP000593737"/>
    </source>
</evidence>
<name>A0A7S8FAZ3_9BACT</name>
<feature type="compositionally biased region" description="Basic and acidic residues" evidence="1">
    <location>
        <begin position="94"/>
        <end position="105"/>
    </location>
</feature>
<gene>
    <name evidence="2" type="ORF">Nkreftii_000225</name>
</gene>
<evidence type="ECO:0000256" key="1">
    <source>
        <dbReference type="SAM" id="MobiDB-lite"/>
    </source>
</evidence>
<sequence length="105" mass="11668">MTFSGIQDAQGVSLFPENEKDLINQERDHLMEVIIPSPGSQLEEVVFECLDLTWSQVFCELDRLSRAGQVQPTTKGPGLYAVSSPAASNSSFITERRVESCNHRP</sequence>
<dbReference type="KEGG" id="nkf:Nkreftii_000225"/>
<proteinExistence type="predicted"/>